<dbReference type="EMBL" id="JACHIW010000001">
    <property type="protein sequence ID" value="MBB5157338.1"/>
    <property type="molecule type" value="Genomic_DNA"/>
</dbReference>
<comment type="caution">
    <text evidence="3">The sequence shown here is derived from an EMBL/GenBank/DDBJ whole genome shotgun (WGS) entry which is preliminary data.</text>
</comment>
<keyword evidence="4" id="KW-1185">Reference proteome</keyword>
<dbReference type="AlphaFoldDB" id="A0A840QF62"/>
<keyword evidence="1" id="KW-0285">Flavoprotein</keyword>
<evidence type="ECO:0000313" key="3">
    <source>
        <dbReference type="EMBL" id="MBB5157338.1"/>
    </source>
</evidence>
<dbReference type="SUPFAM" id="SSF47203">
    <property type="entry name" value="Acyl-CoA dehydrogenase C-terminal domain-like"/>
    <property type="match status" value="1"/>
</dbReference>
<reference evidence="3 4" key="1">
    <citation type="submission" date="2020-08" db="EMBL/GenBank/DDBJ databases">
        <title>Sequencing the genomes of 1000 actinobacteria strains.</title>
        <authorList>
            <person name="Klenk H.-P."/>
        </authorList>
    </citation>
    <scope>NUCLEOTIDE SEQUENCE [LARGE SCALE GENOMIC DNA]</scope>
    <source>
        <strain evidence="3 4">DSM 45584</strain>
    </source>
</reference>
<dbReference type="Pfam" id="PF00441">
    <property type="entry name" value="Acyl-CoA_dh_1"/>
    <property type="match status" value="1"/>
</dbReference>
<dbReference type="Proteomes" id="UP000584374">
    <property type="component" value="Unassembled WGS sequence"/>
</dbReference>
<dbReference type="InterPro" id="IPR036250">
    <property type="entry name" value="AcylCo_DH-like_C"/>
</dbReference>
<name>A0A840QF62_9PSEU</name>
<gene>
    <name evidence="3" type="ORF">BJ970_004872</name>
</gene>
<proteinExistence type="predicted"/>
<feature type="domain" description="Acyl-CoA dehydrogenase/oxidase C-terminal" evidence="2">
    <location>
        <begin position="43"/>
        <end position="133"/>
    </location>
</feature>
<evidence type="ECO:0000256" key="1">
    <source>
        <dbReference type="ARBA" id="ARBA00022630"/>
    </source>
</evidence>
<dbReference type="InterPro" id="IPR009075">
    <property type="entry name" value="AcylCo_DH/oxidase_C"/>
</dbReference>
<evidence type="ECO:0000259" key="2">
    <source>
        <dbReference type="Pfam" id="PF00441"/>
    </source>
</evidence>
<accession>A0A840QF62</accession>
<protein>
    <submittedName>
        <fullName evidence="3">Alkylation response protein AidB-like acyl-CoA dehydrogenase</fullName>
    </submittedName>
</protein>
<evidence type="ECO:0000313" key="4">
    <source>
        <dbReference type="Proteomes" id="UP000584374"/>
    </source>
</evidence>
<sequence length="169" mass="18269">MTTLDSLVDTEVRSLIEAVLRAHEPSRERELWQQLTELGPADLAFQAAQRMLAILAAETALARTATDAAVLIADDAAPGRLMPAVAVARSCVGHAAEPVVRNAHQVLGAIGTTREHPLHEFTTRILTWRSGEGGARFWDTAVLRYAVEGVSLSDLDLAPSIHNEVEEKS</sequence>
<dbReference type="Gene3D" id="1.20.140.10">
    <property type="entry name" value="Butyryl-CoA Dehydrogenase, subunit A, domain 3"/>
    <property type="match status" value="1"/>
</dbReference>
<organism evidence="3 4">
    <name type="scientific">Saccharopolyspora phatthalungensis</name>
    <dbReference type="NCBI Taxonomy" id="664693"/>
    <lineage>
        <taxon>Bacteria</taxon>
        <taxon>Bacillati</taxon>
        <taxon>Actinomycetota</taxon>
        <taxon>Actinomycetes</taxon>
        <taxon>Pseudonocardiales</taxon>
        <taxon>Pseudonocardiaceae</taxon>
        <taxon>Saccharopolyspora</taxon>
    </lineage>
</organism>
<dbReference type="GO" id="GO:0016627">
    <property type="term" value="F:oxidoreductase activity, acting on the CH-CH group of donors"/>
    <property type="evidence" value="ECO:0007669"/>
    <property type="project" value="InterPro"/>
</dbReference>
<dbReference type="RefSeq" id="WP_184728305.1">
    <property type="nucleotide sequence ID" value="NZ_JACHIW010000001.1"/>
</dbReference>